<name>A0A5P0ZI95_9LACO</name>
<dbReference type="Proteomes" id="UP000380386">
    <property type="component" value="Unassembled WGS sequence"/>
</dbReference>
<organism evidence="1 2">
    <name type="scientific">Companilactobacillus mishanensis</name>
    <dbReference type="NCBI Taxonomy" id="2486008"/>
    <lineage>
        <taxon>Bacteria</taxon>
        <taxon>Bacillati</taxon>
        <taxon>Bacillota</taxon>
        <taxon>Bacilli</taxon>
        <taxon>Lactobacillales</taxon>
        <taxon>Lactobacillaceae</taxon>
        <taxon>Companilactobacillus</taxon>
    </lineage>
</organism>
<comment type="caution">
    <text evidence="1">The sequence shown here is derived from an EMBL/GenBank/DDBJ whole genome shotgun (WGS) entry which is preliminary data.</text>
</comment>
<evidence type="ECO:0000313" key="1">
    <source>
        <dbReference type="EMBL" id="MQS52774.1"/>
    </source>
</evidence>
<sequence length="220" mass="24242">METNAIDSYINEFSGYLKQLDSAERDDVLEFYREYIIDAHLNTTSEITNELGTPKKLARKVLADYSIKMSEDDYKHLDNGKMSGNDKAKRNIGMIGVIILALLATPVAIPVALILILLVVLAAGLAIFFVLLFVFLVALSVILGIGSVVMGIAIIFQSAATSIFYIGVGIAIIGADFIFIPLIISFLKWCFDVLVMFFRWVGKKLLHGRNTKMKGADDNA</sequence>
<gene>
    <name evidence="1" type="ORF">FHL02_07030</name>
</gene>
<evidence type="ECO:0000313" key="2">
    <source>
        <dbReference type="Proteomes" id="UP000380386"/>
    </source>
</evidence>
<accession>A0A5P0ZI95</accession>
<reference evidence="1 2" key="1">
    <citation type="journal article" date="2019" name="Syst. Appl. Microbiol.">
        <title>Polyphasic characterization of two novel Lactobacillus spp. isolated from blown salami packages: Description of Lactobacillus halodurans sp. nov. and Lactobacillus salsicarnum sp. nov.</title>
        <authorList>
            <person name="Schuster J.A."/>
            <person name="Klingl A."/>
            <person name="Vogel R.F."/>
            <person name="Ehrmann M.A."/>
        </authorList>
    </citation>
    <scope>NUCLEOTIDE SEQUENCE [LARGE SCALE GENOMIC DNA]</scope>
    <source>
        <strain evidence="1 2">TMW 1.2118</strain>
    </source>
</reference>
<dbReference type="Pfam" id="PF22564">
    <property type="entry name" value="HAAS"/>
    <property type="match status" value="1"/>
</dbReference>
<dbReference type="RefSeq" id="WP_153383348.1">
    <property type="nucleotide sequence ID" value="NZ_VDFL01000003.1"/>
</dbReference>
<protein>
    <submittedName>
        <fullName evidence="1">DUF1700 domain-containing protein</fullName>
    </submittedName>
</protein>
<dbReference type="EMBL" id="VDFM01000007">
    <property type="protein sequence ID" value="MQS52774.1"/>
    <property type="molecule type" value="Genomic_DNA"/>
</dbReference>
<dbReference type="OrthoDB" id="2242293at2"/>
<dbReference type="AlphaFoldDB" id="A0A5P0ZI95"/>
<proteinExistence type="predicted"/>